<keyword evidence="2" id="KW-1185">Reference proteome</keyword>
<dbReference type="EMBL" id="CAUYUJ010017046">
    <property type="protein sequence ID" value="CAK0871213.1"/>
    <property type="molecule type" value="Genomic_DNA"/>
</dbReference>
<comment type="caution">
    <text evidence="1">The sequence shown here is derived from an EMBL/GenBank/DDBJ whole genome shotgun (WGS) entry which is preliminary data.</text>
</comment>
<evidence type="ECO:0000313" key="2">
    <source>
        <dbReference type="Proteomes" id="UP001189429"/>
    </source>
</evidence>
<feature type="non-terminal residue" evidence="1">
    <location>
        <position position="1"/>
    </location>
</feature>
<evidence type="ECO:0000313" key="1">
    <source>
        <dbReference type="EMBL" id="CAK0871213.1"/>
    </source>
</evidence>
<gene>
    <name evidence="1" type="ORF">PCOR1329_LOCUS57109</name>
</gene>
<name>A0ABN9VEL8_9DINO</name>
<organism evidence="1 2">
    <name type="scientific">Prorocentrum cordatum</name>
    <dbReference type="NCBI Taxonomy" id="2364126"/>
    <lineage>
        <taxon>Eukaryota</taxon>
        <taxon>Sar</taxon>
        <taxon>Alveolata</taxon>
        <taxon>Dinophyceae</taxon>
        <taxon>Prorocentrales</taxon>
        <taxon>Prorocentraceae</taxon>
        <taxon>Prorocentrum</taxon>
    </lineage>
</organism>
<proteinExistence type="predicted"/>
<evidence type="ECO:0008006" key="3">
    <source>
        <dbReference type="Google" id="ProtNLM"/>
    </source>
</evidence>
<reference evidence="1" key="1">
    <citation type="submission" date="2023-10" db="EMBL/GenBank/DDBJ databases">
        <authorList>
            <person name="Chen Y."/>
            <person name="Shah S."/>
            <person name="Dougan E. K."/>
            <person name="Thang M."/>
            <person name="Chan C."/>
        </authorList>
    </citation>
    <scope>NUCLEOTIDE SEQUENCE [LARGE SCALE GENOMIC DNA]</scope>
</reference>
<accession>A0ABN9VEL8</accession>
<dbReference type="Proteomes" id="UP001189429">
    <property type="component" value="Unassembled WGS sequence"/>
</dbReference>
<sequence>RRARPRRRGGRAIGARRPHAGRVAAGRRRLERTTGFCVAGAAACAHRPAAVAGGARLGLGVPAVRRSGVHRGLAVQVLRESAVLTDHDAVTGRRLRLPAVRRAGHRPGPDWPICLMAFCCPAIRWADTMSMAPLLPFWAALGLMLLLDPPASSPPRAA</sequence>
<protein>
    <recommendedName>
        <fullName evidence="3">Mannosyltransferase</fullName>
    </recommendedName>
</protein>